<organism evidence="2 3">
    <name type="scientific">Taibaiella soli</name>
    <dbReference type="NCBI Taxonomy" id="1649169"/>
    <lineage>
        <taxon>Bacteria</taxon>
        <taxon>Pseudomonadati</taxon>
        <taxon>Bacteroidota</taxon>
        <taxon>Chitinophagia</taxon>
        <taxon>Chitinophagales</taxon>
        <taxon>Chitinophagaceae</taxon>
        <taxon>Taibaiella</taxon>
    </lineage>
</organism>
<reference evidence="2 3" key="1">
    <citation type="submission" date="2018-06" db="EMBL/GenBank/DDBJ databases">
        <title>Mucibacter soli gen. nov., sp. nov., a new member of the family Chitinophagaceae producing mucin.</title>
        <authorList>
            <person name="Kim M.-K."/>
            <person name="Park S."/>
            <person name="Kim T.-S."/>
            <person name="Joung Y."/>
            <person name="Han J.-H."/>
            <person name="Kim S.B."/>
        </authorList>
    </citation>
    <scope>NUCLEOTIDE SEQUENCE [LARGE SCALE GENOMIC DNA]</scope>
    <source>
        <strain evidence="2 3">R1-15</strain>
    </source>
</reference>
<protein>
    <recommendedName>
        <fullName evidence="4">DUF3078 domain-containing protein</fullName>
    </recommendedName>
</protein>
<feature type="signal peptide" evidence="1">
    <location>
        <begin position="1"/>
        <end position="21"/>
    </location>
</feature>
<sequence>MMKKFYFLFSACIMLSFYSKAQLGDIDKMQKSFEYTDKDTVAWIHGGTCQIGMNQGLLHNWNAGGEIASLTVNGVFSGFLTRVYHNQIWSNNLDLAYSLFYAYSNDFVPRKNDDRIDFTSKYGFKIDPKKPFYLTTLFNFRSQFSKGYNYTLPDWKQNPISDFFSPGYFTLAEGVELRRGTNLSFFLSPISARYTVANSRYTSMTGGAFGIEQGATSRFELGAYFSGRYKVDISKTMSFKTRLDLYSNYLAKNKTDGVTGRVTHDNPGNIDILWDNLFSWKFSKYFGMVAGLTFIYDNDFPYSSTYVNESGVAQSKNDPADLGWLQLRQVFTFGFEYKF</sequence>
<dbReference type="EMBL" id="QKTW01000006">
    <property type="protein sequence ID" value="PZF74301.1"/>
    <property type="molecule type" value="Genomic_DNA"/>
</dbReference>
<feature type="chain" id="PRO_5016153869" description="DUF3078 domain-containing protein" evidence="1">
    <location>
        <begin position="22"/>
        <end position="339"/>
    </location>
</feature>
<evidence type="ECO:0008006" key="4">
    <source>
        <dbReference type="Google" id="ProtNLM"/>
    </source>
</evidence>
<dbReference type="AlphaFoldDB" id="A0A2W2AGB5"/>
<evidence type="ECO:0000313" key="2">
    <source>
        <dbReference type="EMBL" id="PZF74301.1"/>
    </source>
</evidence>
<evidence type="ECO:0000313" key="3">
    <source>
        <dbReference type="Proteomes" id="UP000248745"/>
    </source>
</evidence>
<keyword evidence="3" id="KW-1185">Reference proteome</keyword>
<comment type="caution">
    <text evidence="2">The sequence shown here is derived from an EMBL/GenBank/DDBJ whole genome shotgun (WGS) entry which is preliminary data.</text>
</comment>
<keyword evidence="1" id="KW-0732">Signal</keyword>
<dbReference type="OrthoDB" id="1495718at2"/>
<dbReference type="Proteomes" id="UP000248745">
    <property type="component" value="Unassembled WGS sequence"/>
</dbReference>
<proteinExistence type="predicted"/>
<dbReference type="InterPro" id="IPR021428">
    <property type="entry name" value="DUF3078"/>
</dbReference>
<evidence type="ECO:0000256" key="1">
    <source>
        <dbReference type="SAM" id="SignalP"/>
    </source>
</evidence>
<dbReference type="Pfam" id="PF11276">
    <property type="entry name" value="DUF3078"/>
    <property type="match status" value="1"/>
</dbReference>
<gene>
    <name evidence="2" type="ORF">DN068_04650</name>
</gene>
<accession>A0A2W2AGB5</accession>
<name>A0A2W2AGB5_9BACT</name>